<name>U7QFD2_9CYAN</name>
<sequence>MFKYSRTFASIATTEAKVRVELSRIQPMFICYRVVKILLTDLALTTDQRIVMLIEMKTEAH</sequence>
<gene>
    <name evidence="1" type="ORF">M595_4281</name>
</gene>
<proteinExistence type="predicted"/>
<dbReference type="EMBL" id="AUZM01000049">
    <property type="protein sequence ID" value="ERT05795.1"/>
    <property type="molecule type" value="Genomic_DNA"/>
</dbReference>
<dbReference type="Proteomes" id="UP000017127">
    <property type="component" value="Unassembled WGS sequence"/>
</dbReference>
<reference evidence="1 2" key="1">
    <citation type="journal article" date="2013" name="Front. Microbiol.">
        <title>Comparative genomic analyses of the cyanobacterium, Lyngbya aestuarii BL J, a powerful hydrogen producer.</title>
        <authorList>
            <person name="Kothari A."/>
            <person name="Vaughn M."/>
            <person name="Garcia-Pichel F."/>
        </authorList>
    </citation>
    <scope>NUCLEOTIDE SEQUENCE [LARGE SCALE GENOMIC DNA]</scope>
    <source>
        <strain evidence="1 2">BL J</strain>
    </source>
</reference>
<evidence type="ECO:0000313" key="1">
    <source>
        <dbReference type="EMBL" id="ERT05795.1"/>
    </source>
</evidence>
<keyword evidence="2" id="KW-1185">Reference proteome</keyword>
<dbReference type="RefSeq" id="WP_023067996.1">
    <property type="nucleotide sequence ID" value="NZ_AUZM01000049.1"/>
</dbReference>
<organism evidence="1 2">
    <name type="scientific">Lyngbya aestuarii BL J</name>
    <dbReference type="NCBI Taxonomy" id="1348334"/>
    <lineage>
        <taxon>Bacteria</taxon>
        <taxon>Bacillati</taxon>
        <taxon>Cyanobacteriota</taxon>
        <taxon>Cyanophyceae</taxon>
        <taxon>Oscillatoriophycideae</taxon>
        <taxon>Oscillatoriales</taxon>
        <taxon>Microcoleaceae</taxon>
        <taxon>Lyngbya</taxon>
    </lineage>
</organism>
<accession>U7QFD2</accession>
<protein>
    <submittedName>
        <fullName evidence="1">Uncharacterized protein</fullName>
    </submittedName>
</protein>
<evidence type="ECO:0000313" key="2">
    <source>
        <dbReference type="Proteomes" id="UP000017127"/>
    </source>
</evidence>
<comment type="caution">
    <text evidence="1">The sequence shown here is derived from an EMBL/GenBank/DDBJ whole genome shotgun (WGS) entry which is preliminary data.</text>
</comment>
<dbReference type="AlphaFoldDB" id="U7QFD2"/>